<reference evidence="3" key="1">
    <citation type="journal article" date="2021" name="Nat. Microbiol.">
        <title>Cocultivation of an ultrasmall environmental parasitic bacterium with lytic ability against bacteria associated with wastewater foams.</title>
        <authorList>
            <person name="Batinovic S."/>
            <person name="Rose J.J.A."/>
            <person name="Ratcliffe J."/>
            <person name="Seviour R.J."/>
            <person name="Petrovski S."/>
        </authorList>
    </citation>
    <scope>NUCLEOTIDE SEQUENCE</scope>
    <source>
        <strain evidence="3">CON44</strain>
    </source>
</reference>
<sequence>MTESADWNTQIINEFHANEGRVGGAFEGAPMILVHHVGRKSGKQTVTPMMYLADENDPDTVHVFASKAGAPTNPAWYYNLTAAGSARVEIGTEEFDVTVTEITGDDRDRIYAEQARRYPGFAGYAEKTAGIRVIPVLALHRIR</sequence>
<dbReference type="InterPro" id="IPR012349">
    <property type="entry name" value="Split_barrel_FMN-bd"/>
</dbReference>
<name>A0A857LNI8_9ACTN</name>
<organism evidence="3">
    <name type="scientific">Gordonia amarae</name>
    <dbReference type="NCBI Taxonomy" id="36821"/>
    <lineage>
        <taxon>Bacteria</taxon>
        <taxon>Bacillati</taxon>
        <taxon>Actinomycetota</taxon>
        <taxon>Actinomycetes</taxon>
        <taxon>Mycobacteriales</taxon>
        <taxon>Gordoniaceae</taxon>
        <taxon>Gordonia</taxon>
    </lineage>
</organism>
<dbReference type="PANTHER" id="PTHR39428">
    <property type="entry name" value="F420H(2)-DEPENDENT QUINONE REDUCTASE RV1261C"/>
    <property type="match status" value="1"/>
</dbReference>
<proteinExistence type="inferred from homology"/>
<evidence type="ECO:0000256" key="1">
    <source>
        <dbReference type="ARBA" id="ARBA00008710"/>
    </source>
</evidence>
<gene>
    <name evidence="3" type="ORF">GII30_10990</name>
</gene>
<dbReference type="InterPro" id="IPR004378">
    <property type="entry name" value="F420H2_quin_Rdtase"/>
</dbReference>
<dbReference type="GO" id="GO:0070967">
    <property type="term" value="F:coenzyme F420 binding"/>
    <property type="evidence" value="ECO:0007669"/>
    <property type="project" value="TreeGrafter"/>
</dbReference>
<dbReference type="Pfam" id="PF04075">
    <property type="entry name" value="F420H2_quin_red"/>
    <property type="match status" value="1"/>
</dbReference>
<comment type="similarity">
    <text evidence="1">Belongs to the F420H(2)-dependent quinone reductase family.</text>
</comment>
<dbReference type="PANTHER" id="PTHR39428:SF1">
    <property type="entry name" value="F420H(2)-DEPENDENT QUINONE REDUCTASE RV1261C"/>
    <property type="match status" value="1"/>
</dbReference>
<dbReference type="GO" id="GO:0005886">
    <property type="term" value="C:plasma membrane"/>
    <property type="evidence" value="ECO:0007669"/>
    <property type="project" value="TreeGrafter"/>
</dbReference>
<accession>A0A857LNI8</accession>
<evidence type="ECO:0000313" key="3">
    <source>
        <dbReference type="EMBL" id="QHN39617.1"/>
    </source>
</evidence>
<dbReference type="GO" id="GO:0016491">
    <property type="term" value="F:oxidoreductase activity"/>
    <property type="evidence" value="ECO:0007669"/>
    <property type="project" value="InterPro"/>
</dbReference>
<evidence type="ECO:0000256" key="2">
    <source>
        <dbReference type="ARBA" id="ARBA00049106"/>
    </source>
</evidence>
<dbReference type="NCBIfam" id="TIGR00026">
    <property type="entry name" value="hi_GC_TIGR00026"/>
    <property type="match status" value="1"/>
</dbReference>
<protein>
    <submittedName>
        <fullName evidence="3">Nitroreductase family deazaflavin-dependent oxidoreductase</fullName>
    </submittedName>
</protein>
<dbReference type="EMBL" id="CP045810">
    <property type="protein sequence ID" value="QHN39617.1"/>
    <property type="molecule type" value="Genomic_DNA"/>
</dbReference>
<dbReference type="AlphaFoldDB" id="A0A857LNI8"/>
<dbReference type="Gene3D" id="2.30.110.10">
    <property type="entry name" value="Electron Transport, Fmn-binding Protein, Chain A"/>
    <property type="match status" value="1"/>
</dbReference>
<comment type="catalytic activity">
    <reaction evidence="2">
        <text>oxidized coenzyme F420-(gamma-L-Glu)(n) + a quinol + H(+) = reduced coenzyme F420-(gamma-L-Glu)(n) + a quinone</text>
        <dbReference type="Rhea" id="RHEA:39663"/>
        <dbReference type="Rhea" id="RHEA-COMP:12939"/>
        <dbReference type="Rhea" id="RHEA-COMP:14378"/>
        <dbReference type="ChEBI" id="CHEBI:15378"/>
        <dbReference type="ChEBI" id="CHEBI:24646"/>
        <dbReference type="ChEBI" id="CHEBI:132124"/>
        <dbReference type="ChEBI" id="CHEBI:133980"/>
        <dbReference type="ChEBI" id="CHEBI:139511"/>
    </reaction>
</comment>
<dbReference type="RefSeq" id="WP_005183325.1">
    <property type="nucleotide sequence ID" value="NZ_CP045804.1"/>
</dbReference>